<accession>A0A1W6MQ36</accession>
<keyword evidence="5" id="KW-1133">Transmembrane helix</keyword>
<dbReference type="STRING" id="655015.B1812_00055"/>
<dbReference type="Pfam" id="PF01343">
    <property type="entry name" value="Peptidase_S49"/>
    <property type="match status" value="1"/>
</dbReference>
<dbReference type="Gene3D" id="6.20.330.10">
    <property type="match status" value="1"/>
</dbReference>
<keyword evidence="5" id="KW-0472">Membrane</keyword>
<dbReference type="InterPro" id="IPR002142">
    <property type="entry name" value="Peptidase_S49"/>
</dbReference>
<evidence type="ECO:0000256" key="5">
    <source>
        <dbReference type="SAM" id="Phobius"/>
    </source>
</evidence>
<keyword evidence="3" id="KW-0378">Hydrolase</keyword>
<dbReference type="CDD" id="cd07023">
    <property type="entry name" value="S49_Sppa_N_C"/>
    <property type="match status" value="1"/>
</dbReference>
<organism evidence="7 8">
    <name type="scientific">Methylocystis bryophila</name>
    <dbReference type="NCBI Taxonomy" id="655015"/>
    <lineage>
        <taxon>Bacteria</taxon>
        <taxon>Pseudomonadati</taxon>
        <taxon>Pseudomonadota</taxon>
        <taxon>Alphaproteobacteria</taxon>
        <taxon>Hyphomicrobiales</taxon>
        <taxon>Methylocystaceae</taxon>
        <taxon>Methylocystis</taxon>
    </lineage>
</organism>
<protein>
    <submittedName>
        <fullName evidence="7">S49 family peptidase</fullName>
    </submittedName>
</protein>
<dbReference type="PANTHER" id="PTHR42987">
    <property type="entry name" value="PEPTIDASE S49"/>
    <property type="match status" value="1"/>
</dbReference>
<evidence type="ECO:0000256" key="1">
    <source>
        <dbReference type="ARBA" id="ARBA00008683"/>
    </source>
</evidence>
<dbReference type="EMBL" id="CP019948">
    <property type="protein sequence ID" value="ARN79721.1"/>
    <property type="molecule type" value="Genomic_DNA"/>
</dbReference>
<evidence type="ECO:0000313" key="7">
    <source>
        <dbReference type="EMBL" id="ARN79721.1"/>
    </source>
</evidence>
<evidence type="ECO:0000313" key="8">
    <source>
        <dbReference type="Proteomes" id="UP000193978"/>
    </source>
</evidence>
<proteinExistence type="inferred from homology"/>
<dbReference type="GO" id="GO:0006508">
    <property type="term" value="P:proteolysis"/>
    <property type="evidence" value="ECO:0007669"/>
    <property type="project" value="UniProtKB-KW"/>
</dbReference>
<name>A0A1W6MQ36_9HYPH</name>
<dbReference type="Proteomes" id="UP000193978">
    <property type="component" value="Chromosome"/>
</dbReference>
<keyword evidence="2" id="KW-0645">Protease</keyword>
<dbReference type="Gene3D" id="3.90.226.10">
    <property type="entry name" value="2-enoyl-CoA Hydratase, Chain A, domain 1"/>
    <property type="match status" value="1"/>
</dbReference>
<dbReference type="KEGG" id="mbry:B1812_00055"/>
<feature type="domain" description="Peptidase S49" evidence="6">
    <location>
        <begin position="107"/>
        <end position="258"/>
    </location>
</feature>
<evidence type="ECO:0000259" key="6">
    <source>
        <dbReference type="Pfam" id="PF01343"/>
    </source>
</evidence>
<reference evidence="7 8" key="1">
    <citation type="submission" date="2017-02" db="EMBL/GenBank/DDBJ databases">
        <authorList>
            <person name="Peterson S.W."/>
        </authorList>
    </citation>
    <scope>NUCLEOTIDE SEQUENCE [LARGE SCALE GENOMIC DNA]</scope>
    <source>
        <strain evidence="7 8">S285</strain>
    </source>
</reference>
<gene>
    <name evidence="7" type="ORF">B1812_00055</name>
</gene>
<dbReference type="PANTHER" id="PTHR42987:SF6">
    <property type="entry name" value="PROTEINASE IV"/>
    <property type="match status" value="1"/>
</dbReference>
<keyword evidence="5" id="KW-0812">Transmembrane</keyword>
<keyword evidence="4" id="KW-0720">Serine protease</keyword>
<dbReference type="SUPFAM" id="SSF52096">
    <property type="entry name" value="ClpP/crotonase"/>
    <property type="match status" value="1"/>
</dbReference>
<evidence type="ECO:0000256" key="3">
    <source>
        <dbReference type="ARBA" id="ARBA00022801"/>
    </source>
</evidence>
<dbReference type="NCBIfam" id="TIGR00706">
    <property type="entry name" value="SppA_dom"/>
    <property type="match status" value="1"/>
</dbReference>
<keyword evidence="8" id="KW-1185">Reference proteome</keyword>
<dbReference type="InterPro" id="IPR029045">
    <property type="entry name" value="ClpP/crotonase-like_dom_sf"/>
</dbReference>
<evidence type="ECO:0000256" key="2">
    <source>
        <dbReference type="ARBA" id="ARBA00022670"/>
    </source>
</evidence>
<sequence length="321" mass="34260">MTSPSSDYLLDRRRMRRKLGYWRLAAIGAGLLAALIAVSKFSGVESLDKGSPHIARFIVEGMITGDRDTLDLIKELEESKATGVLLAIDSPGGTTTGAEAVYLAFRKLAEKKPVVAVVSNIGASGAYIAALGADRIFVRGNSLVGSIGVLAEVQSLYKGLDMIGVKVDEFKSSPLKNAPNGFEPTSDAARAAIMALIEDNYAWFKGLVKERRGLTDEELAKIADGRVFTGRQAVPLKLADAFGGESEAVLWLEQTKGVAKKLPIRDWKKKSKLDQLGILGIASSALRATGFAQLAAALESVLEPRASLDGVLAIWQGPRGY</sequence>
<evidence type="ECO:0000256" key="4">
    <source>
        <dbReference type="ARBA" id="ARBA00022825"/>
    </source>
</evidence>
<comment type="similarity">
    <text evidence="1">Belongs to the peptidase S49 family.</text>
</comment>
<dbReference type="AlphaFoldDB" id="A0A1W6MQ36"/>
<dbReference type="RefSeq" id="WP_085769765.1">
    <property type="nucleotide sequence ID" value="NZ_AP027149.1"/>
</dbReference>
<dbReference type="InterPro" id="IPR004635">
    <property type="entry name" value="Pept_S49_SppA"/>
</dbReference>
<feature type="transmembrane region" description="Helical" evidence="5">
    <location>
        <begin position="21"/>
        <end position="39"/>
    </location>
</feature>
<dbReference type="OrthoDB" id="9764363at2"/>
<dbReference type="GO" id="GO:0008236">
    <property type="term" value="F:serine-type peptidase activity"/>
    <property type="evidence" value="ECO:0007669"/>
    <property type="project" value="UniProtKB-KW"/>
</dbReference>
<dbReference type="InterPro" id="IPR047272">
    <property type="entry name" value="S49_SppA_C"/>
</dbReference>